<feature type="compositionally biased region" description="Basic and acidic residues" evidence="9">
    <location>
        <begin position="277"/>
        <end position="292"/>
    </location>
</feature>
<accession>A0AB36REH5</accession>
<dbReference type="CDD" id="cd06261">
    <property type="entry name" value="TM_PBP2"/>
    <property type="match status" value="1"/>
</dbReference>
<keyword evidence="4" id="KW-1003">Cell membrane</keyword>
<feature type="transmembrane region" description="Helical" evidence="8">
    <location>
        <begin position="68"/>
        <end position="92"/>
    </location>
</feature>
<comment type="subcellular location">
    <subcellularLocation>
        <location evidence="1 8">Cell membrane</location>
        <topology evidence="1 8">Multi-pass membrane protein</topology>
    </subcellularLocation>
</comment>
<comment type="caution">
    <text evidence="11">The sequence shown here is derived from an EMBL/GenBank/DDBJ whole genome shotgun (WGS) entry which is preliminary data.</text>
</comment>
<feature type="domain" description="ABC transmembrane type-1" evidence="10">
    <location>
        <begin position="69"/>
        <end position="257"/>
    </location>
</feature>
<dbReference type="RefSeq" id="WP_095483922.1">
    <property type="nucleotide sequence ID" value="NZ_CP088151.1"/>
</dbReference>
<keyword evidence="5 8" id="KW-0812">Transmembrane</keyword>
<dbReference type="Proteomes" id="UP000216215">
    <property type="component" value="Unassembled WGS sequence"/>
</dbReference>
<evidence type="ECO:0000259" key="10">
    <source>
        <dbReference type="PROSITE" id="PS50928"/>
    </source>
</evidence>
<feature type="transmembrane region" description="Helical" evidence="8">
    <location>
        <begin position="113"/>
        <end position="132"/>
    </location>
</feature>
<dbReference type="AlphaFoldDB" id="A0AB36REH5"/>
<evidence type="ECO:0000256" key="3">
    <source>
        <dbReference type="ARBA" id="ARBA00022448"/>
    </source>
</evidence>
<feature type="region of interest" description="Disordered" evidence="9">
    <location>
        <begin position="272"/>
        <end position="292"/>
    </location>
</feature>
<keyword evidence="7 8" id="KW-0472">Membrane</keyword>
<dbReference type="PROSITE" id="PS50928">
    <property type="entry name" value="ABC_TM1"/>
    <property type="match status" value="1"/>
</dbReference>
<evidence type="ECO:0000256" key="6">
    <source>
        <dbReference type="ARBA" id="ARBA00022989"/>
    </source>
</evidence>
<feature type="transmembrane region" description="Helical" evidence="8">
    <location>
        <begin position="193"/>
        <end position="216"/>
    </location>
</feature>
<gene>
    <name evidence="11" type="ORF">CIT25_07600</name>
</gene>
<dbReference type="EMBL" id="NPKI01000011">
    <property type="protein sequence ID" value="PAQ03245.1"/>
    <property type="molecule type" value="Genomic_DNA"/>
</dbReference>
<evidence type="ECO:0000313" key="12">
    <source>
        <dbReference type="Proteomes" id="UP000216215"/>
    </source>
</evidence>
<dbReference type="Gene3D" id="1.10.3720.10">
    <property type="entry name" value="MetI-like"/>
    <property type="match status" value="1"/>
</dbReference>
<keyword evidence="3 8" id="KW-0813">Transport</keyword>
<reference evidence="12" key="1">
    <citation type="submission" date="2017-08" db="EMBL/GenBank/DDBJ databases">
        <title>Mesorhizobium wenxinae sp. nov., a novel rhizobial species isolated from root nodules of chickpea (Cicer arietinum L.).</title>
        <authorList>
            <person name="Zhang J."/>
        </authorList>
    </citation>
    <scope>NUCLEOTIDE SEQUENCE [LARGE SCALE GENOMIC DNA]</scope>
    <source>
        <strain evidence="12">USDA 3392</strain>
    </source>
</reference>
<dbReference type="GO" id="GO:0005886">
    <property type="term" value="C:plasma membrane"/>
    <property type="evidence" value="ECO:0007669"/>
    <property type="project" value="UniProtKB-SubCell"/>
</dbReference>
<evidence type="ECO:0000256" key="9">
    <source>
        <dbReference type="SAM" id="MobiDB-lite"/>
    </source>
</evidence>
<sequence length="292" mass="31236">MSAARIDAKKGGSWLGAYVLVYLVFLYLPVSLIPLFSFNASIQAAFPLQGFTFEWYATLFGNSALSGALANSLVIGAIAATGATLCGITVSYMDLYGRSPLALTISAIARLPILIPGVIVGISLLILVNLIGFGPSRIAIVLGHILVALPTTVVIMKSRFAAIPNTIREAALDLGASDWTTFRRVMLPLSLPAIVSAFMLAFLTSFDEFIVAFFLAGTEPTLPLYIWSQLRFPKSLPTVMALGTAILAVSFVIAAIAEILRHRGLAAAQRPVPADLSKPEETERGELQWHST</sequence>
<dbReference type="PANTHER" id="PTHR43848">
    <property type="entry name" value="PUTRESCINE TRANSPORT SYSTEM PERMEASE PROTEIN POTI"/>
    <property type="match status" value="1"/>
</dbReference>
<keyword evidence="6 8" id="KW-1133">Transmembrane helix</keyword>
<evidence type="ECO:0000256" key="2">
    <source>
        <dbReference type="ARBA" id="ARBA00007069"/>
    </source>
</evidence>
<name>A0AB36REH5_9HYPH</name>
<evidence type="ECO:0000256" key="8">
    <source>
        <dbReference type="RuleBase" id="RU363032"/>
    </source>
</evidence>
<comment type="similarity">
    <text evidence="2">Belongs to the binding-protein-dependent transport system permease family. CysTW subfamily.</text>
</comment>
<dbReference type="Pfam" id="PF00528">
    <property type="entry name" value="BPD_transp_1"/>
    <property type="match status" value="1"/>
</dbReference>
<feature type="transmembrane region" description="Helical" evidence="8">
    <location>
        <begin position="12"/>
        <end position="30"/>
    </location>
</feature>
<dbReference type="GO" id="GO:0055085">
    <property type="term" value="P:transmembrane transport"/>
    <property type="evidence" value="ECO:0007669"/>
    <property type="project" value="InterPro"/>
</dbReference>
<protein>
    <submittedName>
        <fullName evidence="11">Spermidine/putrescine ABC transporter</fullName>
    </submittedName>
</protein>
<evidence type="ECO:0000256" key="1">
    <source>
        <dbReference type="ARBA" id="ARBA00004651"/>
    </source>
</evidence>
<proteinExistence type="inferred from homology"/>
<organism evidence="11 12">
    <name type="scientific">Mesorhizobium mediterraneum</name>
    <dbReference type="NCBI Taxonomy" id="43617"/>
    <lineage>
        <taxon>Bacteria</taxon>
        <taxon>Pseudomonadati</taxon>
        <taxon>Pseudomonadota</taxon>
        <taxon>Alphaproteobacteria</taxon>
        <taxon>Hyphomicrobiales</taxon>
        <taxon>Phyllobacteriaceae</taxon>
        <taxon>Mesorhizobium</taxon>
    </lineage>
</organism>
<keyword evidence="12" id="KW-1185">Reference proteome</keyword>
<evidence type="ECO:0000256" key="5">
    <source>
        <dbReference type="ARBA" id="ARBA00022692"/>
    </source>
</evidence>
<evidence type="ECO:0000256" key="4">
    <source>
        <dbReference type="ARBA" id="ARBA00022475"/>
    </source>
</evidence>
<dbReference type="PANTHER" id="PTHR43848:SF2">
    <property type="entry name" value="PUTRESCINE TRANSPORT SYSTEM PERMEASE PROTEIN POTI"/>
    <property type="match status" value="1"/>
</dbReference>
<dbReference type="InterPro" id="IPR051789">
    <property type="entry name" value="Bact_Polyamine_Transport"/>
</dbReference>
<feature type="transmembrane region" description="Helical" evidence="8">
    <location>
        <begin position="138"/>
        <end position="156"/>
    </location>
</feature>
<dbReference type="SUPFAM" id="SSF161098">
    <property type="entry name" value="MetI-like"/>
    <property type="match status" value="1"/>
</dbReference>
<dbReference type="InterPro" id="IPR035906">
    <property type="entry name" value="MetI-like_sf"/>
</dbReference>
<evidence type="ECO:0000256" key="7">
    <source>
        <dbReference type="ARBA" id="ARBA00023136"/>
    </source>
</evidence>
<dbReference type="InterPro" id="IPR000515">
    <property type="entry name" value="MetI-like"/>
</dbReference>
<feature type="transmembrane region" description="Helical" evidence="8">
    <location>
        <begin position="236"/>
        <end position="260"/>
    </location>
</feature>
<evidence type="ECO:0000313" key="11">
    <source>
        <dbReference type="EMBL" id="PAQ03245.1"/>
    </source>
</evidence>